<protein>
    <submittedName>
        <fullName evidence="3">SDR family oxidoreductase</fullName>
    </submittedName>
</protein>
<dbReference type="InterPro" id="IPR050259">
    <property type="entry name" value="SDR"/>
</dbReference>
<keyword evidence="2" id="KW-0560">Oxidoreductase</keyword>
<dbReference type="InterPro" id="IPR036291">
    <property type="entry name" value="NAD(P)-bd_dom_sf"/>
</dbReference>
<sequence>MELGLKGKVAIVTGGSKGIGFETAIQFVKEGAKVTICGRGKQALDHAAALIYEQTGEKIYTVQADVSKPVDCKKLIEQTIGHYGSLDILINNAGTSSANPFENVNEDMWQEDLDLKLFGAVNCSRAAITYMKEKGGSIINITAVIGKAPPASSLPTSVTRAAGIALTKAMSKDLGQYSIRVNTVCIGLIRSSQIEEKKWKKLAPHLTWEQFSQDPKHDIPLRRIGEPTEAAKVITFLASDAASYVTGTSVNVDGGKGAVD</sequence>
<dbReference type="PANTHER" id="PTHR42879">
    <property type="entry name" value="3-OXOACYL-(ACYL-CARRIER-PROTEIN) REDUCTASE"/>
    <property type="match status" value="1"/>
</dbReference>
<name>A0A372LBG9_9BACI</name>
<reference evidence="3 4" key="1">
    <citation type="submission" date="2018-08" db="EMBL/GenBank/DDBJ databases">
        <title>Bacillus chawlae sp. nov., Bacillus glennii sp. nov., and Bacillus saganii sp. nov. Isolated from the Vehicle Assembly Building at Kennedy Space Center where the Viking Spacecraft were Assembled.</title>
        <authorList>
            <person name="Seuylemezian A."/>
            <person name="Vaishampayan P."/>
        </authorList>
    </citation>
    <scope>NUCLEOTIDE SEQUENCE [LARGE SCALE GENOMIC DNA]</scope>
    <source>
        <strain evidence="3 4">V47-23a</strain>
    </source>
</reference>
<dbReference type="PRINTS" id="PR00080">
    <property type="entry name" value="SDRFAMILY"/>
</dbReference>
<dbReference type="Pfam" id="PF13561">
    <property type="entry name" value="adh_short_C2"/>
    <property type="match status" value="1"/>
</dbReference>
<organism evidence="3 4">
    <name type="scientific">Peribacillus saganii</name>
    <dbReference type="NCBI Taxonomy" id="2303992"/>
    <lineage>
        <taxon>Bacteria</taxon>
        <taxon>Bacillati</taxon>
        <taxon>Bacillota</taxon>
        <taxon>Bacilli</taxon>
        <taxon>Bacillales</taxon>
        <taxon>Bacillaceae</taxon>
        <taxon>Peribacillus</taxon>
    </lineage>
</organism>
<dbReference type="AlphaFoldDB" id="A0A372LBG9"/>
<comment type="caution">
    <text evidence="3">The sequence shown here is derived from an EMBL/GenBank/DDBJ whole genome shotgun (WGS) entry which is preliminary data.</text>
</comment>
<evidence type="ECO:0000313" key="3">
    <source>
        <dbReference type="EMBL" id="RFU62800.1"/>
    </source>
</evidence>
<dbReference type="EMBL" id="QVTE01000070">
    <property type="protein sequence ID" value="RFU62800.1"/>
    <property type="molecule type" value="Genomic_DNA"/>
</dbReference>
<dbReference type="GO" id="GO:0008206">
    <property type="term" value="P:bile acid metabolic process"/>
    <property type="evidence" value="ECO:0007669"/>
    <property type="project" value="UniProtKB-ARBA"/>
</dbReference>
<evidence type="ECO:0000256" key="1">
    <source>
        <dbReference type="ARBA" id="ARBA00006484"/>
    </source>
</evidence>
<proteinExistence type="inferred from homology"/>
<gene>
    <name evidence="3" type="ORF">D0469_20210</name>
</gene>
<dbReference type="PRINTS" id="PR00081">
    <property type="entry name" value="GDHRDH"/>
</dbReference>
<dbReference type="InterPro" id="IPR002347">
    <property type="entry name" value="SDR_fam"/>
</dbReference>
<keyword evidence="4" id="KW-1185">Reference proteome</keyword>
<accession>A0A372LBG9</accession>
<dbReference type="SUPFAM" id="SSF51735">
    <property type="entry name" value="NAD(P)-binding Rossmann-fold domains"/>
    <property type="match status" value="1"/>
</dbReference>
<dbReference type="OrthoDB" id="9803333at2"/>
<comment type="similarity">
    <text evidence="1">Belongs to the short-chain dehydrogenases/reductases (SDR) family.</text>
</comment>
<dbReference type="Proteomes" id="UP000264541">
    <property type="component" value="Unassembled WGS sequence"/>
</dbReference>
<dbReference type="FunFam" id="3.40.50.720:FF:000084">
    <property type="entry name" value="Short-chain dehydrogenase reductase"/>
    <property type="match status" value="1"/>
</dbReference>
<dbReference type="Gene3D" id="3.40.50.720">
    <property type="entry name" value="NAD(P)-binding Rossmann-like Domain"/>
    <property type="match status" value="1"/>
</dbReference>
<evidence type="ECO:0000256" key="2">
    <source>
        <dbReference type="ARBA" id="ARBA00023002"/>
    </source>
</evidence>
<evidence type="ECO:0000313" key="4">
    <source>
        <dbReference type="Proteomes" id="UP000264541"/>
    </source>
</evidence>
<dbReference type="RefSeq" id="WP_117328522.1">
    <property type="nucleotide sequence ID" value="NZ_QVTE01000070.1"/>
</dbReference>
<dbReference type="GO" id="GO:0016491">
    <property type="term" value="F:oxidoreductase activity"/>
    <property type="evidence" value="ECO:0007669"/>
    <property type="project" value="UniProtKB-KW"/>
</dbReference>